<accession>E1QS06</accession>
<evidence type="ECO:0000313" key="2">
    <source>
        <dbReference type="EMBL" id="ADN50723.1"/>
    </source>
</evidence>
<dbReference type="HOGENOM" id="CLU_121774_5_0_2"/>
<dbReference type="Gene3D" id="3.40.50.1010">
    <property type="entry name" value="5'-nuclease"/>
    <property type="match status" value="1"/>
</dbReference>
<dbReference type="AlphaFoldDB" id="E1QS06"/>
<dbReference type="eggNOG" id="arCOG00729">
    <property type="taxonomic scope" value="Archaea"/>
</dbReference>
<dbReference type="PANTHER" id="PTHR35901">
    <property type="entry name" value="RIBONUCLEASE VAPC3"/>
    <property type="match status" value="1"/>
</dbReference>
<dbReference type="Proteomes" id="UP000006681">
    <property type="component" value="Chromosome"/>
</dbReference>
<dbReference type="InterPro" id="IPR044153">
    <property type="entry name" value="PIN_Pae0151-like"/>
</dbReference>
<dbReference type="STRING" id="572478.Vdis_1337"/>
<dbReference type="GeneID" id="9752269"/>
<dbReference type="InterPro" id="IPR029060">
    <property type="entry name" value="PIN-like_dom_sf"/>
</dbReference>
<dbReference type="SUPFAM" id="SSF88723">
    <property type="entry name" value="PIN domain-like"/>
    <property type="match status" value="1"/>
</dbReference>
<dbReference type="OrthoDB" id="168412at2157"/>
<dbReference type="RefSeq" id="WP_013336448.1">
    <property type="nucleotide sequence ID" value="NC_014537.1"/>
</dbReference>
<dbReference type="InterPro" id="IPR051619">
    <property type="entry name" value="TypeII_TA_RNase_PINc/VapC"/>
</dbReference>
<keyword evidence="3" id="KW-1185">Reference proteome</keyword>
<reference evidence="3" key="2">
    <citation type="journal article" date="2010" name="Stand. Genomic Sci.">
        <title>Complete genome sequence of Vulcanisaeta distributa type strain (IC-017T).</title>
        <authorList>
            <person name="Mavromatis K."/>
            <person name="Sikorski J."/>
            <person name="Pabst E."/>
            <person name="Teshima H."/>
            <person name="Lapidus A."/>
            <person name="Lucas S."/>
            <person name="Nolan M."/>
            <person name="Glavina Del Rio T."/>
            <person name="Cheng J."/>
            <person name="Bruce D."/>
            <person name="Goodwin L."/>
            <person name="Pitluck S."/>
            <person name="Liolios K."/>
            <person name="Ivanova N."/>
            <person name="Mikhailova N."/>
            <person name="Pati A."/>
            <person name="Chen A."/>
            <person name="Palaniappan K."/>
            <person name="Land M."/>
            <person name="Hauser L."/>
            <person name="Chang Y."/>
            <person name="Jeffries C."/>
            <person name="Rohde M."/>
            <person name="Spring S."/>
            <person name="Goker M."/>
            <person name="Wirth R."/>
            <person name="Woyke T."/>
            <person name="Bristow J."/>
            <person name="Eisen J."/>
            <person name="Markowitz V."/>
            <person name="Hugenholtz P."/>
            <person name="Klenk H."/>
            <person name="Kyrpides N."/>
        </authorList>
    </citation>
    <scope>NUCLEOTIDE SEQUENCE [LARGE SCALE GENOMIC DNA]</scope>
    <source>
        <strain evidence="3">DSM 14429 / JCM 11212 / NBRC 100878 / IC-017</strain>
    </source>
</reference>
<sequence length="149" mass="17349">MSYLFDASSIMNITKYLRRDAVKVLRNNYVLDLTIYEVGNAIWRETALLKYLVEDEALTMYKDMLKIFSYMNIVKPKNPELVLNLAMKIRLTYYDAAYVTVASEEDLTLVTDDKKLIKVINDNRKAIIELLHKDVTVKSSDIFIGRNKQ</sequence>
<evidence type="ECO:0000256" key="1">
    <source>
        <dbReference type="ARBA" id="ARBA00022842"/>
    </source>
</evidence>
<gene>
    <name evidence="2" type="ordered locus">Vdis_1337</name>
</gene>
<reference evidence="2 3" key="1">
    <citation type="journal article" date="2010" name="Stand. Genomic Sci.">
        <title>Complete genome sequence of Vulcanisaeta distributa type strain (IC-017).</title>
        <authorList>
            <person name="Mavromatis K."/>
            <person name="Sikorski J."/>
            <person name="Pabst E."/>
            <person name="Teshima H."/>
            <person name="Lapidus A."/>
            <person name="Lucas S."/>
            <person name="Nolan M."/>
            <person name="Glavina Del Rio T."/>
            <person name="Cheng J.F."/>
            <person name="Bruce D."/>
            <person name="Goodwin L."/>
            <person name="Pitluck S."/>
            <person name="Liolios K."/>
            <person name="Ivanova N."/>
            <person name="Mikhailova N."/>
            <person name="Pati A."/>
            <person name="Chen A."/>
            <person name="Palaniappan K."/>
            <person name="Land M."/>
            <person name="Hauser L."/>
            <person name="Chang Y.J."/>
            <person name="Jeffries C.D."/>
            <person name="Rohde M."/>
            <person name="Spring S."/>
            <person name="Goker M."/>
            <person name="Wirth R."/>
            <person name="Woyke T."/>
            <person name="Bristow J."/>
            <person name="Eisen J.A."/>
            <person name="Markowitz V."/>
            <person name="Hugenholtz P."/>
            <person name="Klenk H.P."/>
            <person name="Kyrpides N.C."/>
        </authorList>
    </citation>
    <scope>NUCLEOTIDE SEQUENCE [LARGE SCALE GENOMIC DNA]</scope>
    <source>
        <strain evidence="3">DSM 14429 / JCM 11212 / NBRC 100878 / IC-017</strain>
    </source>
</reference>
<dbReference type="CDD" id="cd09873">
    <property type="entry name" value="PIN_Pae0151-like"/>
    <property type="match status" value="1"/>
</dbReference>
<proteinExistence type="predicted"/>
<dbReference type="EMBL" id="CP002100">
    <property type="protein sequence ID" value="ADN50723.1"/>
    <property type="molecule type" value="Genomic_DNA"/>
</dbReference>
<evidence type="ECO:0000313" key="3">
    <source>
        <dbReference type="Proteomes" id="UP000006681"/>
    </source>
</evidence>
<dbReference type="PANTHER" id="PTHR35901:SF1">
    <property type="entry name" value="EXONUCLEASE VAPC9"/>
    <property type="match status" value="1"/>
</dbReference>
<protein>
    <recommendedName>
        <fullName evidence="4">PilT protein domain protein</fullName>
    </recommendedName>
</protein>
<dbReference type="KEGG" id="vdi:Vdis_1337"/>
<name>E1QS06_VULDI</name>
<evidence type="ECO:0008006" key="4">
    <source>
        <dbReference type="Google" id="ProtNLM"/>
    </source>
</evidence>
<keyword evidence="1" id="KW-0460">Magnesium</keyword>
<organism evidence="2 3">
    <name type="scientific">Vulcanisaeta distributa (strain DSM 14429 / JCM 11212 / NBRC 100878 / IC-017)</name>
    <dbReference type="NCBI Taxonomy" id="572478"/>
    <lineage>
        <taxon>Archaea</taxon>
        <taxon>Thermoproteota</taxon>
        <taxon>Thermoprotei</taxon>
        <taxon>Thermoproteales</taxon>
        <taxon>Thermoproteaceae</taxon>
        <taxon>Vulcanisaeta</taxon>
    </lineage>
</organism>